<evidence type="ECO:0000313" key="2">
    <source>
        <dbReference type="Proteomes" id="UP001313282"/>
    </source>
</evidence>
<reference evidence="1 2" key="1">
    <citation type="submission" date="2019-10" db="EMBL/GenBank/DDBJ databases">
        <authorList>
            <person name="Palmer J.M."/>
        </authorList>
    </citation>
    <scope>NUCLEOTIDE SEQUENCE [LARGE SCALE GENOMIC DNA]</scope>
    <source>
        <strain evidence="1 2">TWF718</strain>
    </source>
</reference>
<gene>
    <name evidence="1" type="ORF">TWF718_009986</name>
</gene>
<organism evidence="1 2">
    <name type="scientific">Orbilia javanica</name>
    <dbReference type="NCBI Taxonomy" id="47235"/>
    <lineage>
        <taxon>Eukaryota</taxon>
        <taxon>Fungi</taxon>
        <taxon>Dikarya</taxon>
        <taxon>Ascomycota</taxon>
        <taxon>Pezizomycotina</taxon>
        <taxon>Orbiliomycetes</taxon>
        <taxon>Orbiliales</taxon>
        <taxon>Orbiliaceae</taxon>
        <taxon>Orbilia</taxon>
    </lineage>
</organism>
<comment type="caution">
    <text evidence="1">The sequence shown here is derived from an EMBL/GenBank/DDBJ whole genome shotgun (WGS) entry which is preliminary data.</text>
</comment>
<dbReference type="Proteomes" id="UP001313282">
    <property type="component" value="Unassembled WGS sequence"/>
</dbReference>
<dbReference type="AlphaFoldDB" id="A0AAN8MKZ7"/>
<accession>A0AAN8MKZ7</accession>
<dbReference type="EMBL" id="JAVHNR010000007">
    <property type="protein sequence ID" value="KAK6337204.1"/>
    <property type="molecule type" value="Genomic_DNA"/>
</dbReference>
<protein>
    <submittedName>
        <fullName evidence="1">Uncharacterized protein</fullName>
    </submittedName>
</protein>
<sequence>MKTSLMYYTIAATTVVYGASVGQAVDPVGPPSNGSIVPRAELSYYDLDDMTIYRLDPEDEVRVQEYMLRKPEDSPGPPLTKEEISTFLRDEPNSLKGFEGCDPIQKGALIQDFLDVRSVFKDLAKDWSRFPINWKGPAAIEFFGPASHTGRYRNTVQCKFINTKAYFHI</sequence>
<name>A0AAN8MKZ7_9PEZI</name>
<proteinExistence type="predicted"/>
<evidence type="ECO:0000313" key="1">
    <source>
        <dbReference type="EMBL" id="KAK6337204.1"/>
    </source>
</evidence>
<keyword evidence="2" id="KW-1185">Reference proteome</keyword>